<dbReference type="Proteomes" id="UP001570417">
    <property type="component" value="Unassembled WGS sequence"/>
</dbReference>
<evidence type="ECO:0000259" key="2">
    <source>
        <dbReference type="PROSITE" id="PS50887"/>
    </source>
</evidence>
<reference evidence="3 4" key="1">
    <citation type="journal article" date="2024" name="ISME J.">
        <title>Tailless and filamentous prophages are predominant in marine Vibrio.</title>
        <authorList>
            <person name="Steensen K."/>
            <person name="Seneca J."/>
            <person name="Bartlau N."/>
            <person name="Yu X.A."/>
            <person name="Hussain F.A."/>
            <person name="Polz M.F."/>
        </authorList>
    </citation>
    <scope>NUCLEOTIDE SEQUENCE [LARGE SCALE GENOMIC DNA]</scope>
    <source>
        <strain evidence="3 4">10N.222.51.A1</strain>
    </source>
</reference>
<evidence type="ECO:0000256" key="1">
    <source>
        <dbReference type="SAM" id="Phobius"/>
    </source>
</evidence>
<organism evidence="3 4">
    <name type="scientific">Vibrio gallaecicus</name>
    <dbReference type="NCBI Taxonomy" id="552386"/>
    <lineage>
        <taxon>Bacteria</taxon>
        <taxon>Pseudomonadati</taxon>
        <taxon>Pseudomonadota</taxon>
        <taxon>Gammaproteobacteria</taxon>
        <taxon>Vibrionales</taxon>
        <taxon>Vibrionaceae</taxon>
        <taxon>Vibrio</taxon>
    </lineage>
</organism>
<dbReference type="InterPro" id="IPR029787">
    <property type="entry name" value="Nucleotide_cyclase"/>
</dbReference>
<evidence type="ECO:0000313" key="3">
    <source>
        <dbReference type="EMBL" id="MFA0567855.1"/>
    </source>
</evidence>
<dbReference type="InterPro" id="IPR000160">
    <property type="entry name" value="GGDEF_dom"/>
</dbReference>
<dbReference type="Gene3D" id="3.30.70.270">
    <property type="match status" value="1"/>
</dbReference>
<dbReference type="PANTHER" id="PTHR46663">
    <property type="entry name" value="DIGUANYLATE CYCLASE DGCT-RELATED"/>
    <property type="match status" value="1"/>
</dbReference>
<sequence>MKKLSSYVISVYLLLTMIPIVVFGGLDIAKDLYIEHEVKSKLYERVVSQQILDSKKALAQFDLLAAELVTTQISQLDYVVSVKLESMLYAMTMAEVINDQIESQHTEVITYPISDIHQQQVGTLTVVKDNNAFKNGIITTIVPRIAILVILLLSVSLVFNRIILGALKTPFSQLQKFAFQIANGDYYTPSKTDSKFLEITTIFKSLETMRIKLKDSITQLKLSEEKHSRTYNITQVSLFVIDIETGRVLRSNSKFTEIFYLIPRKSISAELKLFINGLINCPSTESFEYSLLINNEKRYYKINRSEVINGEIECSALEITDFILAKQEAEILLLTDSLTRISNRYCFNQYIQGCKKNSIDELTVMMLDLNGFKKINDTYGHAAGDQLLIEVANKLSELLTNKTQKLFRLGGDEFVILLEGRFDILKTESLAKEIQEAVTTPICYLNNHFSSSTSIGVDHYQSLSGMSIERTLHNADVAMYEAKSNGAVLAYSKALSSTLDSPVHHCIEDQTPLIRRTKHTD</sequence>
<dbReference type="Pfam" id="PF00990">
    <property type="entry name" value="GGDEF"/>
    <property type="match status" value="1"/>
</dbReference>
<dbReference type="RefSeq" id="WP_372265382.1">
    <property type="nucleotide sequence ID" value="NZ_JBFRUW010000016.1"/>
</dbReference>
<keyword evidence="4" id="KW-1185">Reference proteome</keyword>
<feature type="transmembrane region" description="Helical" evidence="1">
    <location>
        <begin position="145"/>
        <end position="167"/>
    </location>
</feature>
<name>A0ABV4N969_9VIBR</name>
<dbReference type="NCBIfam" id="TIGR00254">
    <property type="entry name" value="GGDEF"/>
    <property type="match status" value="1"/>
</dbReference>
<keyword evidence="3" id="KW-0808">Transferase</keyword>
<keyword evidence="1" id="KW-0812">Transmembrane</keyword>
<keyword evidence="1" id="KW-1133">Transmembrane helix</keyword>
<keyword evidence="3" id="KW-0548">Nucleotidyltransferase</keyword>
<dbReference type="GO" id="GO:0052621">
    <property type="term" value="F:diguanylate cyclase activity"/>
    <property type="evidence" value="ECO:0007669"/>
    <property type="project" value="UniProtKB-EC"/>
</dbReference>
<dbReference type="CDD" id="cd01949">
    <property type="entry name" value="GGDEF"/>
    <property type="match status" value="1"/>
</dbReference>
<gene>
    <name evidence="3" type="ORF">AB4566_06175</name>
</gene>
<dbReference type="InterPro" id="IPR052163">
    <property type="entry name" value="DGC-Regulatory_Protein"/>
</dbReference>
<accession>A0ABV4N969</accession>
<dbReference type="SMART" id="SM00267">
    <property type="entry name" value="GGDEF"/>
    <property type="match status" value="1"/>
</dbReference>
<protein>
    <submittedName>
        <fullName evidence="3">GGDEF domain-containing protein</fullName>
        <ecNumber evidence="3">2.7.7.65</ecNumber>
    </submittedName>
</protein>
<dbReference type="EC" id="2.7.7.65" evidence="3"/>
<comment type="caution">
    <text evidence="3">The sequence shown here is derived from an EMBL/GenBank/DDBJ whole genome shotgun (WGS) entry which is preliminary data.</text>
</comment>
<feature type="transmembrane region" description="Helical" evidence="1">
    <location>
        <begin position="6"/>
        <end position="26"/>
    </location>
</feature>
<dbReference type="EMBL" id="JBFRUW010000016">
    <property type="protein sequence ID" value="MFA0567855.1"/>
    <property type="molecule type" value="Genomic_DNA"/>
</dbReference>
<keyword evidence="1" id="KW-0472">Membrane</keyword>
<dbReference type="SUPFAM" id="SSF55073">
    <property type="entry name" value="Nucleotide cyclase"/>
    <property type="match status" value="1"/>
</dbReference>
<dbReference type="InterPro" id="IPR043128">
    <property type="entry name" value="Rev_trsase/Diguanyl_cyclase"/>
</dbReference>
<proteinExistence type="predicted"/>
<dbReference type="PANTHER" id="PTHR46663:SF2">
    <property type="entry name" value="GGDEF DOMAIN-CONTAINING PROTEIN"/>
    <property type="match status" value="1"/>
</dbReference>
<dbReference type="Gene3D" id="6.10.340.10">
    <property type="match status" value="1"/>
</dbReference>
<feature type="domain" description="GGDEF" evidence="2">
    <location>
        <begin position="360"/>
        <end position="493"/>
    </location>
</feature>
<dbReference type="PROSITE" id="PS50887">
    <property type="entry name" value="GGDEF"/>
    <property type="match status" value="1"/>
</dbReference>
<evidence type="ECO:0000313" key="4">
    <source>
        <dbReference type="Proteomes" id="UP001570417"/>
    </source>
</evidence>